<proteinExistence type="predicted"/>
<gene>
    <name evidence="1" type="ORF">DESUT3_35940</name>
</gene>
<organism evidence="1 2">
    <name type="scientific">Desulfuromonas versatilis</name>
    <dbReference type="NCBI Taxonomy" id="2802975"/>
    <lineage>
        <taxon>Bacteria</taxon>
        <taxon>Pseudomonadati</taxon>
        <taxon>Thermodesulfobacteriota</taxon>
        <taxon>Desulfuromonadia</taxon>
        <taxon>Desulfuromonadales</taxon>
        <taxon>Desulfuromonadaceae</taxon>
        <taxon>Desulfuromonas</taxon>
    </lineage>
</organism>
<name>A0ABN6E2G7_9BACT</name>
<dbReference type="RefSeq" id="WP_221249900.1">
    <property type="nucleotide sequence ID" value="NZ_AP024355.1"/>
</dbReference>
<protein>
    <submittedName>
        <fullName evidence="1">Uncharacterized protein</fullName>
    </submittedName>
</protein>
<evidence type="ECO:0000313" key="2">
    <source>
        <dbReference type="Proteomes" id="UP001319827"/>
    </source>
</evidence>
<dbReference type="Proteomes" id="UP001319827">
    <property type="component" value="Chromosome"/>
</dbReference>
<sequence>MVLVLAWCGSGLALEPASGSKATNLPELKRLHLDKEVALKRFAKPRFSLMQPAPKAPERNLLDPDGALLLGSMGGITGFCLRSETPTGPYLAAGIADSASPEIVAGPGTAQPETAGMDLAYQVGMGLACNLGDGTRLDFGYRFLPEALLERGIFLEESPGNARDDHSISIDLKVPF</sequence>
<keyword evidence="2" id="KW-1185">Reference proteome</keyword>
<dbReference type="EMBL" id="AP024355">
    <property type="protein sequence ID" value="BCR06525.1"/>
    <property type="molecule type" value="Genomic_DNA"/>
</dbReference>
<evidence type="ECO:0000313" key="1">
    <source>
        <dbReference type="EMBL" id="BCR06525.1"/>
    </source>
</evidence>
<reference evidence="1 2" key="2">
    <citation type="journal article" date="2021" name="Int. J. Syst. Evol. Microbiol.">
        <title>Isolation and Polyphasic Characterization of Desulfuromonas versatilis sp. Nov., an Electrogenic Bacteria Capable of Versatile Metabolism Isolated from a Graphene Oxide-Reducing Enrichment Culture.</title>
        <authorList>
            <person name="Xie L."/>
            <person name="Yoshida N."/>
            <person name="Ishii S."/>
            <person name="Meng L."/>
        </authorList>
    </citation>
    <scope>NUCLEOTIDE SEQUENCE [LARGE SCALE GENOMIC DNA]</scope>
    <source>
        <strain evidence="1 2">NIT-T3</strain>
    </source>
</reference>
<accession>A0ABN6E2G7</accession>
<reference evidence="1 2" key="1">
    <citation type="journal article" date="2016" name="C (Basel)">
        <title>Selective Growth of and Electricity Production by Marine Exoelectrogenic Bacteria in Self-Aggregated Hydrogel of Microbially Reduced Graphene Oxide.</title>
        <authorList>
            <person name="Yoshida N."/>
            <person name="Goto Y."/>
            <person name="Miyata Y."/>
        </authorList>
    </citation>
    <scope>NUCLEOTIDE SEQUENCE [LARGE SCALE GENOMIC DNA]</scope>
    <source>
        <strain evidence="1 2">NIT-T3</strain>
    </source>
</reference>